<accession>A0AAD9H927</accession>
<organism evidence="1 2">
    <name type="scientific">Colletotrichum zoysiae</name>
    <dbReference type="NCBI Taxonomy" id="1216348"/>
    <lineage>
        <taxon>Eukaryota</taxon>
        <taxon>Fungi</taxon>
        <taxon>Dikarya</taxon>
        <taxon>Ascomycota</taxon>
        <taxon>Pezizomycotina</taxon>
        <taxon>Sordariomycetes</taxon>
        <taxon>Hypocreomycetidae</taxon>
        <taxon>Glomerellales</taxon>
        <taxon>Glomerellaceae</taxon>
        <taxon>Colletotrichum</taxon>
        <taxon>Colletotrichum graminicola species complex</taxon>
    </lineage>
</organism>
<evidence type="ECO:0000313" key="1">
    <source>
        <dbReference type="EMBL" id="KAK2023644.1"/>
    </source>
</evidence>
<evidence type="ECO:0000313" key="2">
    <source>
        <dbReference type="Proteomes" id="UP001232148"/>
    </source>
</evidence>
<sequence>MVFFVVVYAGLRFCQLVLSARGTCWSSQFGVVSDAMGFLVGLVMIPLSLLEHSRSPRPSVLLDVYLLVTIVLVRQRPVKNVVALVRFHQRPASSSPLESVFKAVVLVVESRRKHQLDLRRQQCPEATSGIIGLSTYFWVHSVFLAGFRKLLAVDDLYALDEPMLAEVL</sequence>
<proteinExistence type="predicted"/>
<keyword evidence="2" id="KW-1185">Reference proteome</keyword>
<dbReference type="AlphaFoldDB" id="A0AAD9H927"/>
<protein>
    <submittedName>
        <fullName evidence="1">Uncharacterized protein</fullName>
    </submittedName>
</protein>
<reference evidence="1" key="1">
    <citation type="submission" date="2021-06" db="EMBL/GenBank/DDBJ databases">
        <title>Comparative genomics, transcriptomics and evolutionary studies reveal genomic signatures of adaptation to plant cell wall in hemibiotrophic fungi.</title>
        <authorList>
            <consortium name="DOE Joint Genome Institute"/>
            <person name="Baroncelli R."/>
            <person name="Diaz J.F."/>
            <person name="Benocci T."/>
            <person name="Peng M."/>
            <person name="Battaglia E."/>
            <person name="Haridas S."/>
            <person name="Andreopoulos W."/>
            <person name="Labutti K."/>
            <person name="Pangilinan J."/>
            <person name="Floch G.L."/>
            <person name="Makela M.R."/>
            <person name="Henrissat B."/>
            <person name="Grigoriev I.V."/>
            <person name="Crouch J.A."/>
            <person name="De Vries R.P."/>
            <person name="Sukno S.A."/>
            <person name="Thon M.R."/>
        </authorList>
    </citation>
    <scope>NUCLEOTIDE SEQUENCE</scope>
    <source>
        <strain evidence="1">MAFF235873</strain>
    </source>
</reference>
<comment type="caution">
    <text evidence="1">The sequence shown here is derived from an EMBL/GenBank/DDBJ whole genome shotgun (WGS) entry which is preliminary data.</text>
</comment>
<gene>
    <name evidence="1" type="ORF">LX32DRAFT_697758</name>
</gene>
<dbReference type="Proteomes" id="UP001232148">
    <property type="component" value="Unassembled WGS sequence"/>
</dbReference>
<dbReference type="EMBL" id="MU842992">
    <property type="protein sequence ID" value="KAK2023644.1"/>
    <property type="molecule type" value="Genomic_DNA"/>
</dbReference>
<name>A0AAD9H927_9PEZI</name>